<accession>A0A1I7YML7</accession>
<reference evidence="2" key="1">
    <citation type="submission" date="2016-11" db="UniProtKB">
        <authorList>
            <consortium name="WormBaseParasite"/>
        </authorList>
    </citation>
    <scope>IDENTIFICATION</scope>
</reference>
<protein>
    <submittedName>
        <fullName evidence="2">Uncharacterized protein</fullName>
    </submittedName>
</protein>
<sequence length="211" mass="23736">MLNSPFARFSALNDHLMFYVAMSFGQKITFPSSSPIPPASKMPSTVSDTLSDPLPNSFGCGLAARGVVSQRRNPTWSGCKRVYKFVEVRRRSAFSDPLSSHTDYSSLRYEMSSSWIRILLLVVVALLALGESLERDARAPRQKFIRFGRAGQKFIRFGRSGPQAHQLNLQELLAANQIAESLNPVDDLPELSAPAEDDWQQLKHPKFFRFE</sequence>
<keyword evidence="1" id="KW-1185">Reference proteome</keyword>
<dbReference type="WBParaSite" id="L893_g17861.t1">
    <property type="protein sequence ID" value="L893_g17861.t1"/>
    <property type="gene ID" value="L893_g17861"/>
</dbReference>
<organism evidence="1 2">
    <name type="scientific">Steinernema glaseri</name>
    <dbReference type="NCBI Taxonomy" id="37863"/>
    <lineage>
        <taxon>Eukaryota</taxon>
        <taxon>Metazoa</taxon>
        <taxon>Ecdysozoa</taxon>
        <taxon>Nematoda</taxon>
        <taxon>Chromadorea</taxon>
        <taxon>Rhabditida</taxon>
        <taxon>Tylenchina</taxon>
        <taxon>Panagrolaimomorpha</taxon>
        <taxon>Strongyloidoidea</taxon>
        <taxon>Steinernematidae</taxon>
        <taxon>Steinernema</taxon>
    </lineage>
</organism>
<evidence type="ECO:0000313" key="1">
    <source>
        <dbReference type="Proteomes" id="UP000095287"/>
    </source>
</evidence>
<name>A0A1I7YML7_9BILA</name>
<proteinExistence type="predicted"/>
<dbReference type="AlphaFoldDB" id="A0A1I7YML7"/>
<dbReference type="Proteomes" id="UP000095287">
    <property type="component" value="Unplaced"/>
</dbReference>
<evidence type="ECO:0000313" key="2">
    <source>
        <dbReference type="WBParaSite" id="L893_g17861.t1"/>
    </source>
</evidence>